<protein>
    <submittedName>
        <fullName evidence="14">Outer envelope pore protein 24, chloroplastic</fullName>
    </submittedName>
</protein>
<gene>
    <name evidence="14" type="ORF">glysoja_046855</name>
</gene>
<dbReference type="AlphaFoldDB" id="A0A0B2PU44"/>
<keyword evidence="5" id="KW-0813">Transport</keyword>
<keyword evidence="13" id="KW-0472">Membrane</keyword>
<name>A0A0B2PU44_GLYSO</name>
<evidence type="ECO:0000256" key="12">
    <source>
        <dbReference type="ARBA" id="ARBA00023114"/>
    </source>
</evidence>
<keyword evidence="12" id="KW-0626">Porin</keyword>
<dbReference type="GO" id="GO:0034765">
    <property type="term" value="P:regulation of monoatomic ion transmembrane transport"/>
    <property type="evidence" value="ECO:0007669"/>
    <property type="project" value="InterPro"/>
</dbReference>
<evidence type="ECO:0000256" key="7">
    <source>
        <dbReference type="ARBA" id="ARBA00022528"/>
    </source>
</evidence>
<evidence type="ECO:0000256" key="9">
    <source>
        <dbReference type="ARBA" id="ARBA00022692"/>
    </source>
</evidence>
<dbReference type="Proteomes" id="UP000053555">
    <property type="component" value="Unassembled WGS sequence"/>
</dbReference>
<keyword evidence="7" id="KW-0150">Chloroplast</keyword>
<evidence type="ECO:0000256" key="6">
    <source>
        <dbReference type="ARBA" id="ARBA00022452"/>
    </source>
</evidence>
<keyword evidence="8" id="KW-0934">Plastid</keyword>
<dbReference type="GO" id="GO:0015288">
    <property type="term" value="F:porin activity"/>
    <property type="evidence" value="ECO:0007669"/>
    <property type="project" value="UniProtKB-KW"/>
</dbReference>
<dbReference type="GO" id="GO:0009707">
    <property type="term" value="C:chloroplast outer membrane"/>
    <property type="evidence" value="ECO:0007669"/>
    <property type="project" value="UniProtKB-SubCell"/>
</dbReference>
<evidence type="ECO:0000256" key="10">
    <source>
        <dbReference type="ARBA" id="ARBA00022805"/>
    </source>
</evidence>
<evidence type="ECO:0000256" key="1">
    <source>
        <dbReference type="ARBA" id="ARBA00002327"/>
    </source>
</evidence>
<evidence type="ECO:0000313" key="14">
    <source>
        <dbReference type="EMBL" id="KHN11077.1"/>
    </source>
</evidence>
<comment type="subunit">
    <text evidence="4">Homooligomers form large rather nonselective pores in plastidial outer membranes.</text>
</comment>
<accession>A0A0B2PU44</accession>
<dbReference type="PANTHER" id="PTHR35284">
    <property type="entry name" value="OUTER ENVELOPE PORE PROTEIN 24A, CHLOROPLASTIC-RELATED"/>
    <property type="match status" value="1"/>
</dbReference>
<keyword evidence="10" id="KW-1002">Plastid outer membrane</keyword>
<evidence type="ECO:0000256" key="4">
    <source>
        <dbReference type="ARBA" id="ARBA00011593"/>
    </source>
</evidence>
<proteinExistence type="predicted"/>
<evidence type="ECO:0000256" key="13">
    <source>
        <dbReference type="ARBA" id="ARBA00023136"/>
    </source>
</evidence>
<keyword evidence="9" id="KW-0812">Transmembrane</keyword>
<dbReference type="GO" id="GO:0046930">
    <property type="term" value="C:pore complex"/>
    <property type="evidence" value="ECO:0007669"/>
    <property type="project" value="UniProtKB-KW"/>
</dbReference>
<keyword evidence="6" id="KW-1134">Transmembrane beta strand</keyword>
<dbReference type="PANTHER" id="PTHR35284:SF1">
    <property type="entry name" value="OUTER ENVELOPE PORE PROTEIN 24A, CHLOROPLASTIC-RELATED"/>
    <property type="match status" value="1"/>
</dbReference>
<comment type="function">
    <text evidence="1">High-conductance voltage-dependent solute channel with a slight selectivity for cations transporting triosephosphates, dicarboxylic acids, ATP, inorganic phosphate (Pi), sugars, and positively or negatively charged amino acids.</text>
</comment>
<evidence type="ECO:0000256" key="8">
    <source>
        <dbReference type="ARBA" id="ARBA00022640"/>
    </source>
</evidence>
<reference evidence="14" key="1">
    <citation type="submission" date="2014-07" db="EMBL/GenBank/DDBJ databases">
        <title>Identification of a novel salt tolerance gene in wild soybean by whole-genome sequencing.</title>
        <authorList>
            <person name="Lam H.-M."/>
            <person name="Qi X."/>
            <person name="Li M.-W."/>
            <person name="Liu X."/>
            <person name="Xie M."/>
            <person name="Ni M."/>
            <person name="Xu X."/>
        </authorList>
    </citation>
    <scope>NUCLEOTIDE SEQUENCE [LARGE SCALE GENOMIC DNA]</scope>
    <source>
        <tissue evidence="14">Root</tissue>
    </source>
</reference>
<dbReference type="GO" id="GO:0034426">
    <property type="term" value="C:etioplast membrane"/>
    <property type="evidence" value="ECO:0007669"/>
    <property type="project" value="UniProtKB-SubCell"/>
</dbReference>
<sequence length="91" mass="10791">MNTVRVRERSLNLTYVHSRGDYRIIMDGTFVYDSANKVSTNYTLDSGNYKLKYTYVHKGLTTFAYDMAKNMWDFFILWKVYNGNDTLRASY</sequence>
<dbReference type="EMBL" id="KN664009">
    <property type="protein sequence ID" value="KHN11077.1"/>
    <property type="molecule type" value="Genomic_DNA"/>
</dbReference>
<dbReference type="GO" id="GO:0022843">
    <property type="term" value="F:voltage-gated monoatomic cation channel activity"/>
    <property type="evidence" value="ECO:0007669"/>
    <property type="project" value="InterPro"/>
</dbReference>
<organism evidence="14">
    <name type="scientific">Glycine soja</name>
    <name type="common">Wild soybean</name>
    <dbReference type="NCBI Taxonomy" id="3848"/>
    <lineage>
        <taxon>Eukaryota</taxon>
        <taxon>Viridiplantae</taxon>
        <taxon>Streptophyta</taxon>
        <taxon>Embryophyta</taxon>
        <taxon>Tracheophyta</taxon>
        <taxon>Spermatophyta</taxon>
        <taxon>Magnoliopsida</taxon>
        <taxon>eudicotyledons</taxon>
        <taxon>Gunneridae</taxon>
        <taxon>Pentapetalae</taxon>
        <taxon>rosids</taxon>
        <taxon>fabids</taxon>
        <taxon>Fabales</taxon>
        <taxon>Fabaceae</taxon>
        <taxon>Papilionoideae</taxon>
        <taxon>50 kb inversion clade</taxon>
        <taxon>NPAAA clade</taxon>
        <taxon>indigoferoid/millettioid clade</taxon>
        <taxon>Phaseoleae</taxon>
        <taxon>Glycine</taxon>
        <taxon>Glycine subgen. Soja</taxon>
    </lineage>
</organism>
<evidence type="ECO:0000256" key="11">
    <source>
        <dbReference type="ARBA" id="ARBA00023065"/>
    </source>
</evidence>
<keyword evidence="11" id="KW-0406">Ion transport</keyword>
<comment type="subcellular location">
    <subcellularLocation>
        <location evidence="2">Plastid</location>
        <location evidence="2">Chloroplast outer membrane</location>
        <topology evidence="2">Multi-pass membrane protein</topology>
    </subcellularLocation>
    <subcellularLocation>
        <location evidence="3">Plastid</location>
        <location evidence="3">Etioplast membrane</location>
        <topology evidence="3">Multi-pass membrane protein</topology>
    </subcellularLocation>
</comment>
<evidence type="ECO:0000256" key="2">
    <source>
        <dbReference type="ARBA" id="ARBA00004396"/>
    </source>
</evidence>
<dbReference type="InterPro" id="IPR034626">
    <property type="entry name" value="OEP24"/>
</dbReference>
<evidence type="ECO:0000256" key="5">
    <source>
        <dbReference type="ARBA" id="ARBA00022448"/>
    </source>
</evidence>
<evidence type="ECO:0000256" key="3">
    <source>
        <dbReference type="ARBA" id="ARBA00004441"/>
    </source>
</evidence>